<dbReference type="OrthoDB" id="441343at2"/>
<dbReference type="NCBIfam" id="TIGR04113">
    <property type="entry name" value="cas_csx17"/>
    <property type="match status" value="1"/>
</dbReference>
<keyword evidence="2" id="KW-1185">Reference proteome</keyword>
<protein>
    <submittedName>
        <fullName evidence="1">CRISPR-associated protein Csx17</fullName>
    </submittedName>
</protein>
<accession>A0A562RB35</accession>
<dbReference type="Proteomes" id="UP000318307">
    <property type="component" value="Unassembled WGS sequence"/>
</dbReference>
<gene>
    <name evidence="1" type="ORF">LZ24_02996</name>
</gene>
<proteinExistence type="predicted"/>
<dbReference type="EMBL" id="VLLC01000034">
    <property type="protein sequence ID" value="TWI65764.1"/>
    <property type="molecule type" value="Genomic_DNA"/>
</dbReference>
<dbReference type="RefSeq" id="WP_144686489.1">
    <property type="nucleotide sequence ID" value="NZ_VLLC01000034.1"/>
</dbReference>
<organism evidence="1 2">
    <name type="scientific">Desulfobotulus alkaliphilus</name>
    <dbReference type="NCBI Taxonomy" id="622671"/>
    <lineage>
        <taxon>Bacteria</taxon>
        <taxon>Pseudomonadati</taxon>
        <taxon>Thermodesulfobacteriota</taxon>
        <taxon>Desulfobacteria</taxon>
        <taxon>Desulfobacterales</taxon>
        <taxon>Desulfobacteraceae</taxon>
        <taxon>Desulfobotulus</taxon>
    </lineage>
</organism>
<name>A0A562RB35_9BACT</name>
<comment type="caution">
    <text evidence="1">The sequence shown here is derived from an EMBL/GenBank/DDBJ whole genome shotgun (WGS) entry which is preliminary data.</text>
</comment>
<evidence type="ECO:0000313" key="2">
    <source>
        <dbReference type="Proteomes" id="UP000318307"/>
    </source>
</evidence>
<sequence length="708" mass="77477">MNEILLKGCAATPMAHYLKALGVLRLVTEQKDKKARGAWCEDGFILKTALDKEELCRFFLEEYAPTPLFAPWNGGSGFYPKKDKGSTATKTLDTVLGAGADRMKPSIEAALSLKAILKELGITEKPKEQKPQFIMLLRSRMNDRYLEALDSCVVLTDEKPQYPPIFGSGGNDGNLDFTSNFYQQILRLMDTETGKSSPVSGTELNNSLFSDTISESASGAIGQFAPGIAGGPNATTGFDGGSGVNGWDYILMLEGALLFAASISRRLESSDRATLSFPFTVRTTGSGAGNAATTDEVNSRNEIWMPLWHRFTSLQELKFLLQEGRASLGKRNCHDGLDFARSVALLGTDRGIAAFQRFGFFERSGKAYHATPIGRVAVHHNPDVNLITDLEKGRWLDNLRRTARAKEASSALQNAVHSLENQLFDLTRHPTASVIQRLIIGIGNIGRTQAVSGKLRENLSFLPEMDTRWLEKAQSPDAAFRIATALSSIGGGKAPMMRSHIYPLDGGSGWKLNKEGKNPLCTFSHADLTTELCRMAERRHLAARQGKIAFSLKGTSPVNEEVLAAFLADPDMDARILALLPGLCLIKKHFPLKAADTEKRAFRPPLAYRLLKPFFCDHGDLVSAGILQEDIKLPLDAEMIRYLSTDQVERAVQTATRRLRIAGLQIPKHLPDCGSIHGKRLLAALMIPIYPATLKALTQTAFSAAETA</sequence>
<dbReference type="InterPro" id="IPR026483">
    <property type="entry name" value="Cas_Csx17"/>
</dbReference>
<reference evidence="1 2" key="1">
    <citation type="submission" date="2019-07" db="EMBL/GenBank/DDBJ databases">
        <title>Genome sequencing of 100 strains of the haloalkaliphilic chemolithoautotrophic sulfur-oxidizing bacterium Thioalkalivibrio.</title>
        <authorList>
            <person name="Muyzer G."/>
        </authorList>
    </citation>
    <scope>NUCLEOTIDE SEQUENCE [LARGE SCALE GENOMIC DNA]</scope>
    <source>
        <strain evidence="1 2">ASO4-4</strain>
    </source>
</reference>
<evidence type="ECO:0000313" key="1">
    <source>
        <dbReference type="EMBL" id="TWI65764.1"/>
    </source>
</evidence>
<dbReference type="AlphaFoldDB" id="A0A562RB35"/>